<dbReference type="EMBL" id="CP128986">
    <property type="protein sequence ID" value="WOC14272.1"/>
    <property type="molecule type" value="Genomic_DNA"/>
</dbReference>
<dbReference type="PANTHER" id="PTHR33371:SF4">
    <property type="entry name" value="INTERMEMBRANE PHOSPHOLIPID TRANSPORT SYSTEM BINDING PROTEIN MLAD"/>
    <property type="match status" value="1"/>
</dbReference>
<protein>
    <recommendedName>
        <fullName evidence="1">Mce/MlaD domain-containing protein</fullName>
    </recommendedName>
</protein>
<sequence length="374" mass="39542">MNKTEAIDRRRWGLRLAAIVAVLAALVGGGAAVAVAPQLEAEFRTRTVCADFTDAVGVYRGNAVAMMGLKVGKIEQIEPHGGGVRMTLAIRQDLDLAADVGAVVIDSSIVADRRVEFSGPYRGGPKLSGGTCVPKERTKTPRGVSQAYQALDNFLKDALGPDGELGADADDATVSKLLAFADENFAGRGPQLVQLLRNFVTLQGDPAQMDELLRSLIDNSDVLATETLGHWPEVEEVVNTVNQAGLAFVGFSEEFAAGLKSAVNLVPVLGRTVGRFGDRVLSIVELVTPWVQVLAPFATRIAQVVAQLPGLATITDQIFDKRTGALRATWTPPTVRLRQSDLAGLCAILQKPAGCAKQNAAHSGVIQMILGGGE</sequence>
<evidence type="ECO:0000259" key="1">
    <source>
        <dbReference type="Pfam" id="PF02470"/>
    </source>
</evidence>
<name>A0AA97CZL9_9ACTN</name>
<gene>
    <name evidence="2" type="ORF">MP11Mi_33860</name>
</gene>
<accession>A0AA97CZL9</accession>
<evidence type="ECO:0000313" key="2">
    <source>
        <dbReference type="EMBL" id="WOC14272.1"/>
    </source>
</evidence>
<reference evidence="2" key="1">
    <citation type="submission" date="2023-06" db="EMBL/GenBank/DDBJ databases">
        <title>Gordonia sp. nov. and Pseudochrobactrum sp. nov., two species isolated from the burying beetle Nicrophorus vespilloides.</title>
        <authorList>
            <person name="Poehlein A."/>
            <person name="Guzman J."/>
            <person name="Daniel R."/>
            <person name="Vilcinskas A."/>
        </authorList>
    </citation>
    <scope>NUCLEOTIDE SEQUENCE</scope>
    <source>
        <strain evidence="2">MP11Mi</strain>
    </source>
</reference>
<proteinExistence type="predicted"/>
<organism evidence="2">
    <name type="scientific">Gordonia sp. MP11Mi</name>
    <dbReference type="NCBI Taxonomy" id="3022769"/>
    <lineage>
        <taxon>Bacteria</taxon>
        <taxon>Bacillati</taxon>
        <taxon>Actinomycetota</taxon>
        <taxon>Actinomycetes</taxon>
        <taxon>Mycobacteriales</taxon>
        <taxon>Gordoniaceae</taxon>
        <taxon>Gordonia</taxon>
    </lineage>
</organism>
<dbReference type="GO" id="GO:0005576">
    <property type="term" value="C:extracellular region"/>
    <property type="evidence" value="ECO:0007669"/>
    <property type="project" value="TreeGrafter"/>
</dbReference>
<dbReference type="Pfam" id="PF02470">
    <property type="entry name" value="MlaD"/>
    <property type="match status" value="1"/>
</dbReference>
<dbReference type="InterPro" id="IPR003399">
    <property type="entry name" value="Mce/MlaD"/>
</dbReference>
<dbReference type="PANTHER" id="PTHR33371">
    <property type="entry name" value="INTERMEMBRANE PHOSPHOLIPID TRANSPORT SYSTEM BINDING PROTEIN MLAD-RELATED"/>
    <property type="match status" value="1"/>
</dbReference>
<feature type="domain" description="Mce/MlaD" evidence="1">
    <location>
        <begin position="45"/>
        <end position="118"/>
    </location>
</feature>
<dbReference type="AlphaFoldDB" id="A0AA97CZL9"/>
<dbReference type="InterPro" id="IPR052336">
    <property type="entry name" value="MlaD_Phospholipid_Transporter"/>
</dbReference>
<dbReference type="RefSeq" id="WP_420040025.1">
    <property type="nucleotide sequence ID" value="NZ_CP128986.1"/>
</dbReference>